<dbReference type="OrthoDB" id="2751409at2759"/>
<organism evidence="1 2">
    <name type="scientific">Thelephora terrestris</name>
    <dbReference type="NCBI Taxonomy" id="56493"/>
    <lineage>
        <taxon>Eukaryota</taxon>
        <taxon>Fungi</taxon>
        <taxon>Dikarya</taxon>
        <taxon>Basidiomycota</taxon>
        <taxon>Agaricomycotina</taxon>
        <taxon>Agaricomycetes</taxon>
        <taxon>Thelephorales</taxon>
        <taxon>Thelephoraceae</taxon>
        <taxon>Thelephora</taxon>
    </lineage>
</organism>
<evidence type="ECO:0000313" key="1">
    <source>
        <dbReference type="EMBL" id="KAF9793389.1"/>
    </source>
</evidence>
<accession>A0A9P6HRG0</accession>
<protein>
    <recommendedName>
        <fullName evidence="3">F-box domain-containing protein</fullName>
    </recommendedName>
</protein>
<reference evidence="1" key="1">
    <citation type="journal article" date="2020" name="Nat. Commun.">
        <title>Large-scale genome sequencing of mycorrhizal fungi provides insights into the early evolution of symbiotic traits.</title>
        <authorList>
            <person name="Miyauchi S."/>
            <person name="Kiss E."/>
            <person name="Kuo A."/>
            <person name="Drula E."/>
            <person name="Kohler A."/>
            <person name="Sanchez-Garcia M."/>
            <person name="Morin E."/>
            <person name="Andreopoulos B."/>
            <person name="Barry K.W."/>
            <person name="Bonito G."/>
            <person name="Buee M."/>
            <person name="Carver A."/>
            <person name="Chen C."/>
            <person name="Cichocki N."/>
            <person name="Clum A."/>
            <person name="Culley D."/>
            <person name="Crous P.W."/>
            <person name="Fauchery L."/>
            <person name="Girlanda M."/>
            <person name="Hayes R.D."/>
            <person name="Keri Z."/>
            <person name="LaButti K."/>
            <person name="Lipzen A."/>
            <person name="Lombard V."/>
            <person name="Magnuson J."/>
            <person name="Maillard F."/>
            <person name="Murat C."/>
            <person name="Nolan M."/>
            <person name="Ohm R.A."/>
            <person name="Pangilinan J."/>
            <person name="Pereira M.F."/>
            <person name="Perotto S."/>
            <person name="Peter M."/>
            <person name="Pfister S."/>
            <person name="Riley R."/>
            <person name="Sitrit Y."/>
            <person name="Stielow J.B."/>
            <person name="Szollosi G."/>
            <person name="Zifcakova L."/>
            <person name="Stursova M."/>
            <person name="Spatafora J.W."/>
            <person name="Tedersoo L."/>
            <person name="Vaario L.M."/>
            <person name="Yamada A."/>
            <person name="Yan M."/>
            <person name="Wang P."/>
            <person name="Xu J."/>
            <person name="Bruns T."/>
            <person name="Baldrian P."/>
            <person name="Vilgalys R."/>
            <person name="Dunand C."/>
            <person name="Henrissat B."/>
            <person name="Grigoriev I.V."/>
            <person name="Hibbett D."/>
            <person name="Nagy L.G."/>
            <person name="Martin F.M."/>
        </authorList>
    </citation>
    <scope>NUCLEOTIDE SEQUENCE</scope>
    <source>
        <strain evidence="1">UH-Tt-Lm1</strain>
    </source>
</reference>
<proteinExistence type="predicted"/>
<evidence type="ECO:0008006" key="3">
    <source>
        <dbReference type="Google" id="ProtNLM"/>
    </source>
</evidence>
<dbReference type="EMBL" id="WIUZ02000001">
    <property type="protein sequence ID" value="KAF9793389.1"/>
    <property type="molecule type" value="Genomic_DNA"/>
</dbReference>
<dbReference type="AlphaFoldDB" id="A0A9P6HRG0"/>
<sequence>MTDLAQRLPLEILAKILEHASVLEVLTFEQHKIELYAAGLEYNAAAEINLADSQNAHSRYCSSMDSLCPVGKMMVSMWRDNLDRTRSGGGVHVIFQESVRLFALGSASRGIPHREWEIPLPVADPAGCCLCPDGDVIAFVERW</sequence>
<name>A0A9P6HRG0_9AGAM</name>
<evidence type="ECO:0000313" key="2">
    <source>
        <dbReference type="Proteomes" id="UP000736335"/>
    </source>
</evidence>
<comment type="caution">
    <text evidence="1">The sequence shown here is derived from an EMBL/GenBank/DDBJ whole genome shotgun (WGS) entry which is preliminary data.</text>
</comment>
<keyword evidence="2" id="KW-1185">Reference proteome</keyword>
<dbReference type="Proteomes" id="UP000736335">
    <property type="component" value="Unassembled WGS sequence"/>
</dbReference>
<reference evidence="1" key="2">
    <citation type="submission" date="2020-11" db="EMBL/GenBank/DDBJ databases">
        <authorList>
            <consortium name="DOE Joint Genome Institute"/>
            <person name="Kuo A."/>
            <person name="Miyauchi S."/>
            <person name="Kiss E."/>
            <person name="Drula E."/>
            <person name="Kohler A."/>
            <person name="Sanchez-Garcia M."/>
            <person name="Andreopoulos B."/>
            <person name="Barry K.W."/>
            <person name="Bonito G."/>
            <person name="Buee M."/>
            <person name="Carver A."/>
            <person name="Chen C."/>
            <person name="Cichocki N."/>
            <person name="Clum A."/>
            <person name="Culley D."/>
            <person name="Crous P.W."/>
            <person name="Fauchery L."/>
            <person name="Girlanda M."/>
            <person name="Hayes R."/>
            <person name="Keri Z."/>
            <person name="Labutti K."/>
            <person name="Lipzen A."/>
            <person name="Lombard V."/>
            <person name="Magnuson J."/>
            <person name="Maillard F."/>
            <person name="Morin E."/>
            <person name="Murat C."/>
            <person name="Nolan M."/>
            <person name="Ohm R."/>
            <person name="Pangilinan J."/>
            <person name="Pereira M."/>
            <person name="Perotto S."/>
            <person name="Peter M."/>
            <person name="Riley R."/>
            <person name="Sitrit Y."/>
            <person name="Stielow B."/>
            <person name="Szollosi G."/>
            <person name="Zifcakova L."/>
            <person name="Stursova M."/>
            <person name="Spatafora J.W."/>
            <person name="Tedersoo L."/>
            <person name="Vaario L.-M."/>
            <person name="Yamada A."/>
            <person name="Yan M."/>
            <person name="Wang P."/>
            <person name="Xu J."/>
            <person name="Bruns T."/>
            <person name="Baldrian P."/>
            <person name="Vilgalys R."/>
            <person name="Henrissat B."/>
            <person name="Grigoriev I.V."/>
            <person name="Hibbett D."/>
            <person name="Nagy L.G."/>
            <person name="Martin F.M."/>
        </authorList>
    </citation>
    <scope>NUCLEOTIDE SEQUENCE</scope>
    <source>
        <strain evidence="1">UH-Tt-Lm1</strain>
    </source>
</reference>
<gene>
    <name evidence="1" type="ORF">BJ322DRAFT_1016908</name>
</gene>